<comment type="caution">
    <text evidence="2">The sequence shown here is derived from an EMBL/GenBank/DDBJ whole genome shotgun (WGS) entry which is preliminary data.</text>
</comment>
<gene>
    <name evidence="2" type="ORF">KJ970_17560</name>
</gene>
<evidence type="ECO:0000256" key="1">
    <source>
        <dbReference type="SAM" id="MobiDB-lite"/>
    </source>
</evidence>
<reference evidence="2" key="1">
    <citation type="submission" date="2021-05" db="EMBL/GenBank/DDBJ databases">
        <title>Energy efficiency and biological interactions define the core microbiome of deep oligotrophic groundwater.</title>
        <authorList>
            <person name="Mehrshad M."/>
            <person name="Lopez-Fernandez M."/>
            <person name="Bell E."/>
            <person name="Bernier-Latmani R."/>
            <person name="Bertilsson S."/>
            <person name="Dopson M."/>
        </authorList>
    </citation>
    <scope>NUCLEOTIDE SEQUENCE</scope>
    <source>
        <strain evidence="2">Modern_marine.mb.64</strain>
    </source>
</reference>
<name>A0A948S0R3_UNCEI</name>
<dbReference type="Proteomes" id="UP000777784">
    <property type="component" value="Unassembled WGS sequence"/>
</dbReference>
<protein>
    <submittedName>
        <fullName evidence="2">Uncharacterized protein</fullName>
    </submittedName>
</protein>
<evidence type="ECO:0000313" key="2">
    <source>
        <dbReference type="EMBL" id="MBU2692727.1"/>
    </source>
</evidence>
<proteinExistence type="predicted"/>
<accession>A0A948S0R3</accession>
<dbReference type="EMBL" id="JAHJDP010000099">
    <property type="protein sequence ID" value="MBU2692727.1"/>
    <property type="molecule type" value="Genomic_DNA"/>
</dbReference>
<evidence type="ECO:0000313" key="3">
    <source>
        <dbReference type="Proteomes" id="UP000777784"/>
    </source>
</evidence>
<feature type="region of interest" description="Disordered" evidence="1">
    <location>
        <begin position="31"/>
        <end position="66"/>
    </location>
</feature>
<sequence>MLHKASSALFLILFAILILIFAGGCAGPQRRGGSLSDAADQAAKKPEKQRAIRQITADESDEDEDEDEAILGDFLGADAGAESISAGESAAGGDSAAMMRGDLSLSGELHRNSGPDRNGIDFGFFYTNPSGHQSDGFHGLYIRYSARPQPRIRAAGGFYYGDHTKGTMLGHADGISSPSEFGLDATGRFYLTEDHTFMGLYCLVGFRWGLMTFSFTNPITVIEGGDSRKIKGDRLQIYTLCAGMGATFLQTRFIHLGANITGGFRLGNGVTQEGFDNDLFPPVGYIQFALETSIIPW</sequence>
<dbReference type="PROSITE" id="PS51257">
    <property type="entry name" value="PROKAR_LIPOPROTEIN"/>
    <property type="match status" value="1"/>
</dbReference>
<dbReference type="AlphaFoldDB" id="A0A948S0R3"/>
<organism evidence="2 3">
    <name type="scientific">Eiseniibacteriota bacterium</name>
    <dbReference type="NCBI Taxonomy" id="2212470"/>
    <lineage>
        <taxon>Bacteria</taxon>
        <taxon>Candidatus Eiseniibacteriota</taxon>
    </lineage>
</organism>